<proteinExistence type="predicted"/>
<dbReference type="EMBL" id="FMSH01000446">
    <property type="protein sequence ID" value="SCU90838.1"/>
    <property type="molecule type" value="Genomic_DNA"/>
</dbReference>
<dbReference type="AlphaFoldDB" id="A0A1K0J078"/>
<name>A0A1K0J078_CUPNE</name>
<evidence type="ECO:0000313" key="1">
    <source>
        <dbReference type="EMBL" id="SCU90838.1"/>
    </source>
</evidence>
<sequence length="35" mass="3647">MTMAHSTAWRIIANSPGGDANLFAPTFASPSDPLT</sequence>
<organism evidence="1">
    <name type="scientific">Cupriavidus necator</name>
    <name type="common">Alcaligenes eutrophus</name>
    <name type="synonym">Ralstonia eutropha</name>
    <dbReference type="NCBI Taxonomy" id="106590"/>
    <lineage>
        <taxon>Bacteria</taxon>
        <taxon>Pseudomonadati</taxon>
        <taxon>Pseudomonadota</taxon>
        <taxon>Betaproteobacteria</taxon>
        <taxon>Burkholderiales</taxon>
        <taxon>Burkholderiaceae</taxon>
        <taxon>Cupriavidus</taxon>
    </lineage>
</organism>
<gene>
    <name evidence="1" type="ORF">CNECB9_500029</name>
</gene>
<reference evidence="1" key="1">
    <citation type="submission" date="2016-09" db="EMBL/GenBank/DDBJ databases">
        <authorList>
            <person name="Capua I."/>
            <person name="De Benedictis P."/>
            <person name="Joannis T."/>
            <person name="Lombin L.H."/>
            <person name="Cattoli G."/>
        </authorList>
    </citation>
    <scope>NUCLEOTIDE SEQUENCE</scope>
    <source>
        <strain evidence="1">B9</strain>
    </source>
</reference>
<accession>A0A1K0J078</accession>
<protein>
    <submittedName>
        <fullName evidence="1">Uncharacterized protein</fullName>
    </submittedName>
</protein>